<dbReference type="SUPFAM" id="SSF56219">
    <property type="entry name" value="DNase I-like"/>
    <property type="match status" value="1"/>
</dbReference>
<reference evidence="3" key="1">
    <citation type="submission" date="2012-12" db="EMBL/GenBank/DDBJ databases">
        <authorList>
            <person name="Hellsten U."/>
            <person name="Grimwood J."/>
            <person name="Chapman J.A."/>
            <person name="Shapiro H."/>
            <person name="Aerts A."/>
            <person name="Otillar R.P."/>
            <person name="Terry A.Y."/>
            <person name="Boore J.L."/>
            <person name="Simakov O."/>
            <person name="Marletaz F."/>
            <person name="Cho S.-J."/>
            <person name="Edsinger-Gonzales E."/>
            <person name="Havlak P."/>
            <person name="Kuo D.-H."/>
            <person name="Larsson T."/>
            <person name="Lv J."/>
            <person name="Arendt D."/>
            <person name="Savage R."/>
            <person name="Osoegawa K."/>
            <person name="de Jong P."/>
            <person name="Lindberg D.R."/>
            <person name="Seaver E.C."/>
            <person name="Weisblat D.A."/>
            <person name="Putnam N.H."/>
            <person name="Grigoriev I.V."/>
            <person name="Rokhsar D.S."/>
        </authorList>
    </citation>
    <scope>NUCLEOTIDE SEQUENCE</scope>
    <source>
        <strain evidence="3">I ESC-2004</strain>
    </source>
</reference>
<dbReference type="PANTHER" id="PTHR47510:SF3">
    <property type="entry name" value="ENDO_EXONUCLEASE_PHOSPHATASE DOMAIN-CONTAINING PROTEIN"/>
    <property type="match status" value="1"/>
</dbReference>
<keyword evidence="3" id="KW-1185">Reference proteome</keyword>
<evidence type="ECO:0000313" key="2">
    <source>
        <dbReference type="EnsemblMetazoa" id="CapteP189484"/>
    </source>
</evidence>
<dbReference type="Gene3D" id="3.60.10.10">
    <property type="entry name" value="Endonuclease/exonuclease/phosphatase"/>
    <property type="match status" value="1"/>
</dbReference>
<dbReference type="Gene3D" id="3.30.70.1820">
    <property type="entry name" value="L1 transposable element, RRM domain"/>
    <property type="match status" value="1"/>
</dbReference>
<dbReference type="AlphaFoldDB" id="R7V1B6"/>
<evidence type="ECO:0000313" key="3">
    <source>
        <dbReference type="Proteomes" id="UP000014760"/>
    </source>
</evidence>
<protein>
    <submittedName>
        <fullName evidence="1 2">Uncharacterized protein</fullName>
    </submittedName>
</protein>
<gene>
    <name evidence="1" type="ORF">CAPTEDRAFT_189484</name>
</gene>
<dbReference type="OrthoDB" id="10046076at2759"/>
<organism evidence="1">
    <name type="scientific">Capitella teleta</name>
    <name type="common">Polychaete worm</name>
    <dbReference type="NCBI Taxonomy" id="283909"/>
    <lineage>
        <taxon>Eukaryota</taxon>
        <taxon>Metazoa</taxon>
        <taxon>Spiralia</taxon>
        <taxon>Lophotrochozoa</taxon>
        <taxon>Annelida</taxon>
        <taxon>Polychaeta</taxon>
        <taxon>Sedentaria</taxon>
        <taxon>Scolecida</taxon>
        <taxon>Capitellidae</taxon>
        <taxon>Capitella</taxon>
    </lineage>
</organism>
<dbReference type="OMA" id="HSIANEF"/>
<proteinExistence type="predicted"/>
<dbReference type="EMBL" id="KB296055">
    <property type="protein sequence ID" value="ELU12339.1"/>
    <property type="molecule type" value="Genomic_DNA"/>
</dbReference>
<dbReference type="HOGENOM" id="CLU_397028_0_0_1"/>
<reference evidence="2" key="3">
    <citation type="submission" date="2015-06" db="UniProtKB">
        <authorList>
            <consortium name="EnsemblMetazoa"/>
        </authorList>
    </citation>
    <scope>IDENTIFICATION</scope>
</reference>
<evidence type="ECO:0000313" key="1">
    <source>
        <dbReference type="EMBL" id="ELU12339.1"/>
    </source>
</evidence>
<sequence>MDAKEFADALLCALNDDSIKNALVRIMNQGVSEPVSQQIIESLNNQITSLKKDLKSRDATIGKMQERINALTAETHGLEQYTRCNSIRISGIPESGNEDITAKVVDLINKDLELSPPLSLTEVDRIHSVGKPKPKSQPGSHIVSVSPPPRQVLIKFATNRSRRRIMDLRAKLKNSHYGLFISEDLTRKRSELLYKAWVLKREKKINSAWTADGKILILDTSNKVVSITNFDLSKSFNLFLFLLQPPSLPLLAQSTYLHVFHSDEIPNLCEHYTHPLRILHVNIRSLRANYDELLNLIASYEESNRALHVLLLCETALSDANTVLFGIPGFDAVYANRKSHQRGGVAIYEKIDEHALTRNVYNLLESEGFLPTVNVPTRIEGVTKTIIDNIYIRGSLPSARTSVVEVKIADHLRIVLTVDFHMHRKKNSPLVIMHRKMDESIAQRIVNELGQCDWQSNENRDIDSSFEFFLSEMTRVLDRHAPAKQIKISSKSFRREPRFTKGLQRSSRRLSKLYSTAAKCAKNSHQHTAYVKYRNVYNSAKRAAKQLYYDNLFSESRNDIKRTWKILNDLTKKSGKNNSPVENLQVDDVTITEPKAIADAFARFFADVGPKQAGLIASHVQTDDQQNRAHIGVPPSHHSVFLHPVTQQEIIRIVDNLNNKKSLGLDLVSTHFVKKLKHALSAPLSALVNKRGTG</sequence>
<dbReference type="EnsemblMetazoa" id="CapteT189484">
    <property type="protein sequence ID" value="CapteP189484"/>
    <property type="gene ID" value="CapteG189484"/>
</dbReference>
<dbReference type="Proteomes" id="UP000014760">
    <property type="component" value="Unassembled WGS sequence"/>
</dbReference>
<name>R7V1B6_CAPTE</name>
<dbReference type="PANTHER" id="PTHR47510">
    <property type="entry name" value="REVERSE TRANSCRIPTASE DOMAIN-CONTAINING PROTEIN"/>
    <property type="match status" value="1"/>
</dbReference>
<dbReference type="EMBL" id="AMQN01005448">
    <property type="status" value="NOT_ANNOTATED_CDS"/>
    <property type="molecule type" value="Genomic_DNA"/>
</dbReference>
<dbReference type="InterPro" id="IPR036691">
    <property type="entry name" value="Endo/exonu/phosph_ase_sf"/>
</dbReference>
<reference evidence="1 3" key="2">
    <citation type="journal article" date="2013" name="Nature">
        <title>Insights into bilaterian evolution from three spiralian genomes.</title>
        <authorList>
            <person name="Simakov O."/>
            <person name="Marletaz F."/>
            <person name="Cho S.J."/>
            <person name="Edsinger-Gonzales E."/>
            <person name="Havlak P."/>
            <person name="Hellsten U."/>
            <person name="Kuo D.H."/>
            <person name="Larsson T."/>
            <person name="Lv J."/>
            <person name="Arendt D."/>
            <person name="Savage R."/>
            <person name="Osoegawa K."/>
            <person name="de Jong P."/>
            <person name="Grimwood J."/>
            <person name="Chapman J.A."/>
            <person name="Shapiro H."/>
            <person name="Aerts A."/>
            <person name="Otillar R.P."/>
            <person name="Terry A.Y."/>
            <person name="Boore J.L."/>
            <person name="Grigoriev I.V."/>
            <person name="Lindberg D.R."/>
            <person name="Seaver E.C."/>
            <person name="Weisblat D.A."/>
            <person name="Putnam N.H."/>
            <person name="Rokhsar D.S."/>
        </authorList>
    </citation>
    <scope>NUCLEOTIDE SEQUENCE</scope>
    <source>
        <strain evidence="1 3">I ESC-2004</strain>
    </source>
</reference>
<accession>R7V1B6</accession>